<feature type="non-terminal residue" evidence="2">
    <location>
        <position position="1"/>
    </location>
</feature>
<keyword evidence="3" id="KW-1185">Reference proteome</keyword>
<reference evidence="2" key="1">
    <citation type="journal article" date="2020" name="Stud. Mycol.">
        <title>101 Dothideomycetes genomes: a test case for predicting lifestyles and emergence of pathogens.</title>
        <authorList>
            <person name="Haridas S."/>
            <person name="Albert R."/>
            <person name="Binder M."/>
            <person name="Bloem J."/>
            <person name="Labutti K."/>
            <person name="Salamov A."/>
            <person name="Andreopoulos B."/>
            <person name="Baker S."/>
            <person name="Barry K."/>
            <person name="Bills G."/>
            <person name="Bluhm B."/>
            <person name="Cannon C."/>
            <person name="Castanera R."/>
            <person name="Culley D."/>
            <person name="Daum C."/>
            <person name="Ezra D."/>
            <person name="Gonzalez J."/>
            <person name="Henrissat B."/>
            <person name="Kuo A."/>
            <person name="Liang C."/>
            <person name="Lipzen A."/>
            <person name="Lutzoni F."/>
            <person name="Magnuson J."/>
            <person name="Mondo S."/>
            <person name="Nolan M."/>
            <person name="Ohm R."/>
            <person name="Pangilinan J."/>
            <person name="Park H.-J."/>
            <person name="Ramirez L."/>
            <person name="Alfaro M."/>
            <person name="Sun H."/>
            <person name="Tritt A."/>
            <person name="Yoshinaga Y."/>
            <person name="Zwiers L.-H."/>
            <person name="Turgeon B."/>
            <person name="Goodwin S."/>
            <person name="Spatafora J."/>
            <person name="Crous P."/>
            <person name="Grigoriev I."/>
        </authorList>
    </citation>
    <scope>NUCLEOTIDE SEQUENCE</scope>
    <source>
        <strain evidence="2">CBS 122367</strain>
    </source>
</reference>
<proteinExistence type="predicted"/>
<protein>
    <submittedName>
        <fullName evidence="2">Uncharacterized protein</fullName>
    </submittedName>
</protein>
<accession>A0A6G1ITA5</accession>
<dbReference type="Proteomes" id="UP000799291">
    <property type="component" value="Unassembled WGS sequence"/>
</dbReference>
<gene>
    <name evidence="2" type="ORF">K458DRAFT_310047</name>
</gene>
<evidence type="ECO:0000313" key="2">
    <source>
        <dbReference type="EMBL" id="KAF2681183.1"/>
    </source>
</evidence>
<feature type="transmembrane region" description="Helical" evidence="1">
    <location>
        <begin position="59"/>
        <end position="79"/>
    </location>
</feature>
<keyword evidence="1" id="KW-1133">Transmembrane helix</keyword>
<sequence length="86" mass="10277">GALGGYKTIYKVYLTFKYLLNYFKQLVESIIDVNFNKANAPKDYVKINIIATYKKLSKYYRLLSATLVYYTLTLLYLYYKYYFINA</sequence>
<keyword evidence="1" id="KW-0812">Transmembrane</keyword>
<keyword evidence="1" id="KW-0472">Membrane</keyword>
<name>A0A6G1ITA5_9PLEO</name>
<evidence type="ECO:0000313" key="3">
    <source>
        <dbReference type="Proteomes" id="UP000799291"/>
    </source>
</evidence>
<dbReference type="EMBL" id="MU005592">
    <property type="protein sequence ID" value="KAF2681183.1"/>
    <property type="molecule type" value="Genomic_DNA"/>
</dbReference>
<evidence type="ECO:0000256" key="1">
    <source>
        <dbReference type="SAM" id="Phobius"/>
    </source>
</evidence>
<dbReference type="AlphaFoldDB" id="A0A6G1ITA5"/>
<organism evidence="2 3">
    <name type="scientific">Lentithecium fluviatile CBS 122367</name>
    <dbReference type="NCBI Taxonomy" id="1168545"/>
    <lineage>
        <taxon>Eukaryota</taxon>
        <taxon>Fungi</taxon>
        <taxon>Dikarya</taxon>
        <taxon>Ascomycota</taxon>
        <taxon>Pezizomycotina</taxon>
        <taxon>Dothideomycetes</taxon>
        <taxon>Pleosporomycetidae</taxon>
        <taxon>Pleosporales</taxon>
        <taxon>Massarineae</taxon>
        <taxon>Lentitheciaceae</taxon>
        <taxon>Lentithecium</taxon>
    </lineage>
</organism>